<dbReference type="HOGENOM" id="CLU_1688409_0_0_1"/>
<evidence type="ECO:0000313" key="3">
    <source>
        <dbReference type="Proteomes" id="UP000014760"/>
    </source>
</evidence>
<accession>R7U7Y0</accession>
<gene>
    <name evidence="1" type="ORF">CAPTEDRAFT_202433</name>
</gene>
<dbReference type="Proteomes" id="UP000014760">
    <property type="component" value="Unassembled WGS sequence"/>
</dbReference>
<protein>
    <submittedName>
        <fullName evidence="1 2">Uncharacterized protein</fullName>
    </submittedName>
</protein>
<evidence type="ECO:0000313" key="1">
    <source>
        <dbReference type="EMBL" id="ELT99230.1"/>
    </source>
</evidence>
<dbReference type="EMBL" id="AMQN01010126">
    <property type="status" value="NOT_ANNOTATED_CDS"/>
    <property type="molecule type" value="Genomic_DNA"/>
</dbReference>
<organism evidence="1">
    <name type="scientific">Capitella teleta</name>
    <name type="common">Polychaete worm</name>
    <dbReference type="NCBI Taxonomy" id="283909"/>
    <lineage>
        <taxon>Eukaryota</taxon>
        <taxon>Metazoa</taxon>
        <taxon>Spiralia</taxon>
        <taxon>Lophotrochozoa</taxon>
        <taxon>Annelida</taxon>
        <taxon>Polychaeta</taxon>
        <taxon>Sedentaria</taxon>
        <taxon>Scolecida</taxon>
        <taxon>Capitellidae</taxon>
        <taxon>Capitella</taxon>
    </lineage>
</organism>
<dbReference type="AlphaFoldDB" id="R7U7Y0"/>
<proteinExistence type="predicted"/>
<keyword evidence="3" id="KW-1185">Reference proteome</keyword>
<sequence length="156" mass="17638">MTASWVQNGHSQANNFPILSSSQADIESMIDGNWASSWSATLLPYGIPEKSSYTVWADMRVPSCDTGFASANFGIVLRLAFRQESVICWWNCSRLSPGYMGSRSILLHRERQRQSVVREVGRFVQDRATCFAVDPAVVHEEMIYVCEEGETVHYQH</sequence>
<dbReference type="EMBL" id="KB307090">
    <property type="protein sequence ID" value="ELT99230.1"/>
    <property type="molecule type" value="Genomic_DNA"/>
</dbReference>
<evidence type="ECO:0000313" key="2">
    <source>
        <dbReference type="EnsemblMetazoa" id="CapteP202433"/>
    </source>
</evidence>
<name>R7U7Y0_CAPTE</name>
<dbReference type="EnsemblMetazoa" id="CapteT202433">
    <property type="protein sequence ID" value="CapteP202433"/>
    <property type="gene ID" value="CapteG202433"/>
</dbReference>
<reference evidence="1 3" key="2">
    <citation type="journal article" date="2013" name="Nature">
        <title>Insights into bilaterian evolution from three spiralian genomes.</title>
        <authorList>
            <person name="Simakov O."/>
            <person name="Marletaz F."/>
            <person name="Cho S.J."/>
            <person name="Edsinger-Gonzales E."/>
            <person name="Havlak P."/>
            <person name="Hellsten U."/>
            <person name="Kuo D.H."/>
            <person name="Larsson T."/>
            <person name="Lv J."/>
            <person name="Arendt D."/>
            <person name="Savage R."/>
            <person name="Osoegawa K."/>
            <person name="de Jong P."/>
            <person name="Grimwood J."/>
            <person name="Chapman J.A."/>
            <person name="Shapiro H."/>
            <person name="Aerts A."/>
            <person name="Otillar R.P."/>
            <person name="Terry A.Y."/>
            <person name="Boore J.L."/>
            <person name="Grigoriev I.V."/>
            <person name="Lindberg D.R."/>
            <person name="Seaver E.C."/>
            <person name="Weisblat D.A."/>
            <person name="Putnam N.H."/>
            <person name="Rokhsar D.S."/>
        </authorList>
    </citation>
    <scope>NUCLEOTIDE SEQUENCE</scope>
    <source>
        <strain evidence="1 3">I ESC-2004</strain>
    </source>
</reference>
<reference evidence="3" key="1">
    <citation type="submission" date="2012-12" db="EMBL/GenBank/DDBJ databases">
        <authorList>
            <person name="Hellsten U."/>
            <person name="Grimwood J."/>
            <person name="Chapman J.A."/>
            <person name="Shapiro H."/>
            <person name="Aerts A."/>
            <person name="Otillar R.P."/>
            <person name="Terry A.Y."/>
            <person name="Boore J.L."/>
            <person name="Simakov O."/>
            <person name="Marletaz F."/>
            <person name="Cho S.-J."/>
            <person name="Edsinger-Gonzales E."/>
            <person name="Havlak P."/>
            <person name="Kuo D.-H."/>
            <person name="Larsson T."/>
            <person name="Lv J."/>
            <person name="Arendt D."/>
            <person name="Savage R."/>
            <person name="Osoegawa K."/>
            <person name="de Jong P."/>
            <person name="Lindberg D.R."/>
            <person name="Seaver E.C."/>
            <person name="Weisblat D.A."/>
            <person name="Putnam N.H."/>
            <person name="Grigoriev I.V."/>
            <person name="Rokhsar D.S."/>
        </authorList>
    </citation>
    <scope>NUCLEOTIDE SEQUENCE</scope>
    <source>
        <strain evidence="3">I ESC-2004</strain>
    </source>
</reference>
<reference evidence="2" key="3">
    <citation type="submission" date="2015-06" db="UniProtKB">
        <authorList>
            <consortium name="EnsemblMetazoa"/>
        </authorList>
    </citation>
    <scope>IDENTIFICATION</scope>
</reference>